<dbReference type="PANTHER" id="PTHR23043">
    <property type="entry name" value="HYPOXIA-INDUCIBLE FACTOR 1 ALPHA"/>
    <property type="match status" value="1"/>
</dbReference>
<accession>A0ABP9Y5W0</accession>
<dbReference type="CDD" id="cd00130">
    <property type="entry name" value="PAS"/>
    <property type="match status" value="1"/>
</dbReference>
<evidence type="ECO:0000313" key="8">
    <source>
        <dbReference type="Proteomes" id="UP001476247"/>
    </source>
</evidence>
<comment type="caution">
    <text evidence="7">The sequence shown here is derived from an EMBL/GenBank/DDBJ whole genome shotgun (WGS) entry which is preliminary data.</text>
</comment>
<dbReference type="InterPro" id="IPR035965">
    <property type="entry name" value="PAS-like_dom_sf"/>
</dbReference>
<evidence type="ECO:0000256" key="2">
    <source>
        <dbReference type="ARBA" id="ARBA00023015"/>
    </source>
</evidence>
<dbReference type="InterPro" id="IPR000014">
    <property type="entry name" value="PAS"/>
</dbReference>
<feature type="domain" description="PAS" evidence="6">
    <location>
        <begin position="1"/>
        <end position="64"/>
    </location>
</feature>
<evidence type="ECO:0000256" key="4">
    <source>
        <dbReference type="ARBA" id="ARBA00023163"/>
    </source>
</evidence>
<dbReference type="EMBL" id="BAABUJ010000022">
    <property type="protein sequence ID" value="GAA5802364.1"/>
    <property type="molecule type" value="Genomic_DNA"/>
</dbReference>
<dbReference type="Pfam" id="PF08447">
    <property type="entry name" value="PAS_3"/>
    <property type="match status" value="1"/>
</dbReference>
<dbReference type="SUPFAM" id="SSF55785">
    <property type="entry name" value="PYP-like sensor domain (PAS domain)"/>
    <property type="match status" value="1"/>
</dbReference>
<proteinExistence type="predicted"/>
<gene>
    <name evidence="7" type="ORF">HPULCUR_007828</name>
</gene>
<dbReference type="Proteomes" id="UP001476247">
    <property type="component" value="Unassembled WGS sequence"/>
</dbReference>
<keyword evidence="5" id="KW-0539">Nucleus</keyword>
<dbReference type="InterPro" id="IPR013655">
    <property type="entry name" value="PAS_fold_3"/>
</dbReference>
<evidence type="ECO:0000259" key="6">
    <source>
        <dbReference type="PROSITE" id="PS50112"/>
    </source>
</evidence>
<dbReference type="Gene3D" id="3.30.450.20">
    <property type="entry name" value="PAS domain"/>
    <property type="match status" value="1"/>
</dbReference>
<dbReference type="PROSITE" id="PS50112">
    <property type="entry name" value="PAS"/>
    <property type="match status" value="1"/>
</dbReference>
<reference evidence="7 8" key="1">
    <citation type="submission" date="2024-04" db="EMBL/GenBank/DDBJ databases">
        <title>genome sequences of Mucor flavus KT1a and Helicostylum pulchrum KT1b strains isolation_sourced from the surface of a dry-aged beef.</title>
        <authorList>
            <person name="Toyotome T."/>
            <person name="Hosono M."/>
            <person name="Torimaru M."/>
            <person name="Fukuda K."/>
            <person name="Mikami N."/>
        </authorList>
    </citation>
    <scope>NUCLEOTIDE SEQUENCE [LARGE SCALE GENOMIC DNA]</scope>
    <source>
        <strain evidence="7 8">KT1b</strain>
    </source>
</reference>
<evidence type="ECO:0000256" key="3">
    <source>
        <dbReference type="ARBA" id="ARBA00023125"/>
    </source>
</evidence>
<keyword evidence="4" id="KW-0804">Transcription</keyword>
<evidence type="ECO:0000256" key="5">
    <source>
        <dbReference type="ARBA" id="ARBA00023242"/>
    </source>
</evidence>
<keyword evidence="2" id="KW-0805">Transcription regulation</keyword>
<keyword evidence="3" id="KW-0238">DNA-binding</keyword>
<protein>
    <recommendedName>
        <fullName evidence="6">PAS domain-containing protein</fullName>
    </recommendedName>
</protein>
<dbReference type="PANTHER" id="PTHR23043:SF17">
    <property type="entry name" value="PROTEIN SIMILAR"/>
    <property type="match status" value="1"/>
</dbReference>
<keyword evidence="8" id="KW-1185">Reference proteome</keyword>
<comment type="subcellular location">
    <subcellularLocation>
        <location evidence="1">Nucleus</location>
    </subcellularLocation>
</comment>
<sequence length="264" mass="30422">MSNNWIAIYDNSLEARLVYVSESITDHTGWEPEEIIGMEAYDLFHPVDHESIRKVHIANVLNEKMSSMVSYRLKCKNGDYVPVETLVHYCHDVLISTNFIYDVNSLDHKMRANTVDEVYACMADGTLQLCGAWNDKRVQVEEALTIDKLWVDSRVVKVQERRFCLILNRFSDALNIVYASKLGQDLVLLDVPNAIGLPFYSFVLDRDVEMLQRQIDLAKEHDMVVRLRFDWVIDRQKGISEPVEAITSCTNDGLVMVLRLSPRH</sequence>
<evidence type="ECO:0000313" key="7">
    <source>
        <dbReference type="EMBL" id="GAA5802364.1"/>
    </source>
</evidence>
<evidence type="ECO:0000256" key="1">
    <source>
        <dbReference type="ARBA" id="ARBA00004123"/>
    </source>
</evidence>
<dbReference type="NCBIfam" id="TIGR00229">
    <property type="entry name" value="sensory_box"/>
    <property type="match status" value="1"/>
</dbReference>
<name>A0ABP9Y5W0_9FUNG</name>
<organism evidence="7 8">
    <name type="scientific">Helicostylum pulchrum</name>
    <dbReference type="NCBI Taxonomy" id="562976"/>
    <lineage>
        <taxon>Eukaryota</taxon>
        <taxon>Fungi</taxon>
        <taxon>Fungi incertae sedis</taxon>
        <taxon>Mucoromycota</taxon>
        <taxon>Mucoromycotina</taxon>
        <taxon>Mucoromycetes</taxon>
        <taxon>Mucorales</taxon>
        <taxon>Mucorineae</taxon>
        <taxon>Mucoraceae</taxon>
        <taxon>Helicostylum</taxon>
    </lineage>
</organism>